<keyword evidence="1" id="KW-0812">Transmembrane</keyword>
<sequence>MKNFDYPSGVVFIALVVTCIGFGYMLGTSSIGNSLFGSFIFSLFSSFVFFFLTTKLSENRNQKRINRVIYPKLKELVDQVEYAVETCIFNEKVAKGYIAANADIDTVSRWLERGSALDVSIDRSNGIIQYPNCKYEPKTYKDLLVIYTVIPVIEYLGELKPYYFAIDKDILDCLAKINSAHYLRITGKELIELNDIFFIPPHFIEFWSLVRELHNRIEYLKM</sequence>
<proteinExistence type="predicted"/>
<feature type="transmembrane region" description="Helical" evidence="1">
    <location>
        <begin position="34"/>
        <end position="52"/>
    </location>
</feature>
<evidence type="ECO:0000256" key="1">
    <source>
        <dbReference type="SAM" id="Phobius"/>
    </source>
</evidence>
<name>A0ABY7LDD9_9GAMM</name>
<feature type="transmembrane region" description="Helical" evidence="1">
    <location>
        <begin position="6"/>
        <end position="27"/>
    </location>
</feature>
<reference evidence="2" key="1">
    <citation type="submission" date="2022-09" db="EMBL/GenBank/DDBJ databases">
        <authorList>
            <person name="Li Z.-J."/>
        </authorList>
    </citation>
    <scope>NUCLEOTIDE SEQUENCE</scope>
    <source>
        <strain evidence="2">TGB10</strain>
    </source>
</reference>
<organism evidence="2 3">
    <name type="scientific">Salinivibrio proteolyticus</name>
    <dbReference type="NCBI Taxonomy" id="334715"/>
    <lineage>
        <taxon>Bacteria</taxon>
        <taxon>Pseudomonadati</taxon>
        <taxon>Pseudomonadota</taxon>
        <taxon>Gammaproteobacteria</taxon>
        <taxon>Vibrionales</taxon>
        <taxon>Vibrionaceae</taxon>
        <taxon>Salinivibrio</taxon>
    </lineage>
</organism>
<keyword evidence="1" id="KW-0472">Membrane</keyword>
<protein>
    <recommendedName>
        <fullName evidence="4">DUF4760 domain-containing protein</fullName>
    </recommendedName>
</protein>
<dbReference type="RefSeq" id="WP_077674925.1">
    <property type="nucleotide sequence ID" value="NZ_CP114584.1"/>
</dbReference>
<accession>A0ABY7LDD9</accession>
<dbReference type="EMBL" id="CP114584">
    <property type="protein sequence ID" value="WBA15118.1"/>
    <property type="molecule type" value="Genomic_DNA"/>
</dbReference>
<dbReference type="Proteomes" id="UP001164676">
    <property type="component" value="Chromosome"/>
</dbReference>
<evidence type="ECO:0000313" key="3">
    <source>
        <dbReference type="Proteomes" id="UP001164676"/>
    </source>
</evidence>
<keyword evidence="3" id="KW-1185">Reference proteome</keyword>
<gene>
    <name evidence="2" type="ORF">N7E60_02050</name>
</gene>
<evidence type="ECO:0000313" key="2">
    <source>
        <dbReference type="EMBL" id="WBA15118.1"/>
    </source>
</evidence>
<keyword evidence="1" id="KW-1133">Transmembrane helix</keyword>
<evidence type="ECO:0008006" key="4">
    <source>
        <dbReference type="Google" id="ProtNLM"/>
    </source>
</evidence>